<name>W1S2L6_9GAMM</name>
<dbReference type="OrthoDB" id="6215859at2"/>
<dbReference type="PATRIC" id="fig|1208321.3.peg.84"/>
<dbReference type="AlphaFoldDB" id="W1S2L6"/>
<evidence type="ECO:0008006" key="3">
    <source>
        <dbReference type="Google" id="ProtNLM"/>
    </source>
</evidence>
<accession>W1S2L6</accession>
<dbReference type="eggNOG" id="ENOG502ZG5C">
    <property type="taxonomic scope" value="Bacteria"/>
</dbReference>
<organism evidence="1 2">
    <name type="scientific">Marinomonas profundimaris</name>
    <dbReference type="NCBI Taxonomy" id="1208321"/>
    <lineage>
        <taxon>Bacteria</taxon>
        <taxon>Pseudomonadati</taxon>
        <taxon>Pseudomonadota</taxon>
        <taxon>Gammaproteobacteria</taxon>
        <taxon>Oceanospirillales</taxon>
        <taxon>Oceanospirillaceae</taxon>
        <taxon>Marinomonas</taxon>
    </lineage>
</organism>
<dbReference type="STRING" id="1208321.D104_00420"/>
<dbReference type="Proteomes" id="UP000018857">
    <property type="component" value="Unassembled WGS sequence"/>
</dbReference>
<reference evidence="1 2" key="1">
    <citation type="journal article" date="2014" name="Genome Announc.">
        <title>Draft Genome Sequence of Marinomonas sp. Strain D104, a Polycyclic Aromatic Hydrocarbon-Degrading Bacterium from the Deep-Sea Sediment of the Arctic Ocean.</title>
        <authorList>
            <person name="Dong C."/>
            <person name="Bai X."/>
            <person name="Lai Q."/>
            <person name="Xie Y."/>
            <person name="Chen X."/>
            <person name="Shao Z."/>
        </authorList>
    </citation>
    <scope>NUCLEOTIDE SEQUENCE [LARGE SCALE GENOMIC DNA]</scope>
    <source>
        <strain evidence="1 2">D104</strain>
    </source>
</reference>
<dbReference type="Gene3D" id="1.25.40.10">
    <property type="entry name" value="Tetratricopeptide repeat domain"/>
    <property type="match status" value="1"/>
</dbReference>
<sequence length="149" mass="16699">MQNWERLTRQANRAFSNHAFSEAVELNQQALSQAEMSFDDDFYRDAESAVAAAAVSFLNIAESYTALGDFISANTQYENAVNFLQAIIVRPDVDDEQRGLIMRTATHIRFEWELFTQSHSKHVSAQSKALMQALSHAVSGSGSKVMVRH</sequence>
<protein>
    <recommendedName>
        <fullName evidence="3">Tetratricopeptide repeat protein</fullName>
    </recommendedName>
</protein>
<dbReference type="EMBL" id="AYOZ01000001">
    <property type="protein sequence ID" value="ETI62254.1"/>
    <property type="molecule type" value="Genomic_DNA"/>
</dbReference>
<evidence type="ECO:0000313" key="1">
    <source>
        <dbReference type="EMBL" id="ETI62254.1"/>
    </source>
</evidence>
<keyword evidence="2" id="KW-1185">Reference proteome</keyword>
<dbReference type="InterPro" id="IPR011990">
    <property type="entry name" value="TPR-like_helical_dom_sf"/>
</dbReference>
<dbReference type="SUPFAM" id="SSF48452">
    <property type="entry name" value="TPR-like"/>
    <property type="match status" value="1"/>
</dbReference>
<evidence type="ECO:0000313" key="2">
    <source>
        <dbReference type="Proteomes" id="UP000018857"/>
    </source>
</evidence>
<proteinExistence type="predicted"/>
<gene>
    <name evidence="1" type="ORF">D104_00420</name>
</gene>
<dbReference type="RefSeq" id="WP_024022307.1">
    <property type="nucleotide sequence ID" value="NZ_AYOZ01000001.1"/>
</dbReference>
<comment type="caution">
    <text evidence="1">The sequence shown here is derived from an EMBL/GenBank/DDBJ whole genome shotgun (WGS) entry which is preliminary data.</text>
</comment>